<evidence type="ECO:0000256" key="1">
    <source>
        <dbReference type="ARBA" id="ARBA00022669"/>
    </source>
</evidence>
<organism evidence="9 10">
    <name type="scientific">Drosophila navojoa</name>
    <name type="common">Fruit fly</name>
    <dbReference type="NCBI Taxonomy" id="7232"/>
    <lineage>
        <taxon>Eukaryota</taxon>
        <taxon>Metazoa</taxon>
        <taxon>Ecdysozoa</taxon>
        <taxon>Arthropoda</taxon>
        <taxon>Hexapoda</taxon>
        <taxon>Insecta</taxon>
        <taxon>Pterygota</taxon>
        <taxon>Neoptera</taxon>
        <taxon>Endopterygota</taxon>
        <taxon>Diptera</taxon>
        <taxon>Brachycera</taxon>
        <taxon>Muscomorpha</taxon>
        <taxon>Ephydroidea</taxon>
        <taxon>Drosophilidae</taxon>
        <taxon>Drosophila</taxon>
    </lineage>
</organism>
<reference evidence="9 10" key="1">
    <citation type="journal article" date="2019" name="J. Hered.">
        <title>An Improved Genome Assembly for Drosophila navojoa, the Basal Species in the mojavensis Cluster.</title>
        <authorList>
            <person name="Vanderlinde T."/>
            <person name="Dupim E.G."/>
            <person name="Nazario-Yepiz N.O."/>
            <person name="Carvalho A.B."/>
        </authorList>
    </citation>
    <scope>NUCLEOTIDE SEQUENCE [LARGE SCALE GENOMIC DNA]</scope>
    <source>
        <strain evidence="9">Navoj_Jal97</strain>
        <tissue evidence="9">Whole organism</tissue>
    </source>
</reference>
<dbReference type="SUPFAM" id="SSF57625">
    <property type="entry name" value="Invertebrate chitin-binding proteins"/>
    <property type="match status" value="3"/>
</dbReference>
<dbReference type="AlphaFoldDB" id="A0A484BHC6"/>
<evidence type="ECO:0000256" key="6">
    <source>
        <dbReference type="SAM" id="MobiDB-lite"/>
    </source>
</evidence>
<dbReference type="Pfam" id="PF01607">
    <property type="entry name" value="CBM_14"/>
    <property type="match status" value="3"/>
</dbReference>
<comment type="caution">
    <text evidence="9">The sequence shown here is derived from an EMBL/GenBank/DDBJ whole genome shotgun (WGS) entry which is preliminary data.</text>
</comment>
<evidence type="ECO:0000256" key="3">
    <source>
        <dbReference type="ARBA" id="ARBA00022737"/>
    </source>
</evidence>
<evidence type="ECO:0000256" key="4">
    <source>
        <dbReference type="ARBA" id="ARBA00023157"/>
    </source>
</evidence>
<keyword evidence="2" id="KW-0732">Signal</keyword>
<feature type="transmembrane region" description="Helical" evidence="7">
    <location>
        <begin position="7"/>
        <end position="29"/>
    </location>
</feature>
<dbReference type="InterPro" id="IPR036508">
    <property type="entry name" value="Chitin-bd_dom_sf"/>
</dbReference>
<keyword evidence="7" id="KW-1133">Transmembrane helix</keyword>
<keyword evidence="3" id="KW-0677">Repeat</keyword>
<feature type="domain" description="Chitin-binding type-2" evidence="8">
    <location>
        <begin position="220"/>
        <end position="277"/>
    </location>
</feature>
<dbReference type="SMART" id="SM00494">
    <property type="entry name" value="ChtBD2"/>
    <property type="match status" value="3"/>
</dbReference>
<dbReference type="GO" id="GO:0008061">
    <property type="term" value="F:chitin binding"/>
    <property type="evidence" value="ECO:0007669"/>
    <property type="project" value="UniProtKB-KW"/>
</dbReference>
<evidence type="ECO:0000256" key="7">
    <source>
        <dbReference type="SAM" id="Phobius"/>
    </source>
</evidence>
<dbReference type="PROSITE" id="PS50940">
    <property type="entry name" value="CHIT_BIND_II"/>
    <property type="match status" value="3"/>
</dbReference>
<dbReference type="KEGG" id="dnv:108650256"/>
<dbReference type="InterPro" id="IPR002557">
    <property type="entry name" value="Chitin-bd_dom"/>
</dbReference>
<dbReference type="EMBL" id="LSRL02000041">
    <property type="protein sequence ID" value="TDG47652.1"/>
    <property type="molecule type" value="Genomic_DNA"/>
</dbReference>
<dbReference type="OMA" id="MFLVMDC"/>
<evidence type="ECO:0000256" key="5">
    <source>
        <dbReference type="ARBA" id="ARBA00023180"/>
    </source>
</evidence>
<dbReference type="InterPro" id="IPR051940">
    <property type="entry name" value="Chitin_bind-dev_reg"/>
</dbReference>
<dbReference type="Proteomes" id="UP000295192">
    <property type="component" value="Unassembled WGS sequence"/>
</dbReference>
<evidence type="ECO:0000256" key="2">
    <source>
        <dbReference type="ARBA" id="ARBA00022729"/>
    </source>
</evidence>
<dbReference type="GO" id="GO:0005576">
    <property type="term" value="C:extracellular region"/>
    <property type="evidence" value="ECO:0007669"/>
    <property type="project" value="InterPro"/>
</dbReference>
<feature type="compositionally biased region" description="Acidic residues" evidence="6">
    <location>
        <begin position="107"/>
        <end position="130"/>
    </location>
</feature>
<dbReference type="STRING" id="7232.A0A484BHC6"/>
<feature type="domain" description="Chitin-binding type-2" evidence="8">
    <location>
        <begin position="150"/>
        <end position="207"/>
    </location>
</feature>
<dbReference type="PANTHER" id="PTHR23301:SF0">
    <property type="entry name" value="CHITIN-BINDING TYPE-2 DOMAIN-CONTAINING PROTEIN-RELATED"/>
    <property type="match status" value="1"/>
</dbReference>
<keyword evidence="7" id="KW-0472">Membrane</keyword>
<feature type="domain" description="Chitin-binding type-2" evidence="8">
    <location>
        <begin position="45"/>
        <end position="101"/>
    </location>
</feature>
<gene>
    <name evidence="9" type="ORF">AWZ03_005950</name>
</gene>
<keyword evidence="5" id="KW-0325">Glycoprotein</keyword>
<dbReference type="Gene3D" id="2.170.140.10">
    <property type="entry name" value="Chitin binding domain"/>
    <property type="match status" value="3"/>
</dbReference>
<accession>A0A484BHC6</accession>
<name>A0A484BHC6_DRONA</name>
<evidence type="ECO:0000313" key="10">
    <source>
        <dbReference type="Proteomes" id="UP000295192"/>
    </source>
</evidence>
<dbReference type="OrthoDB" id="6020543at2759"/>
<keyword evidence="1" id="KW-0147">Chitin-binding</keyword>
<sequence length="298" mass="33055">MASSYSLYGNLIMTGVMKFLVTFGIIVIINQIACAQLKNDPGLNTSICQGKNGILMPMFGKCRGYYICNDGQAIAGSCDEGSRFNPLTLHCDDADNVICPYDISADDEDESDMDSSEEDQLDQDSDEVEDPPIITKPVKRPAKPLKEPYLDICSDKRNGVALPKTGSCTEYYVCKAKKPQLRHCPGRQQFSSTRKTCMKASLAKCSITPEEPKSSPAITAGFCSDEKQDALVPHKDDCSKFLLCSNMMFLVMDCPQGLHFNAQAKRCDYPKVAQCNIDKKTTKKINRKQLNKRKLKKA</sequence>
<evidence type="ECO:0000259" key="8">
    <source>
        <dbReference type="PROSITE" id="PS50940"/>
    </source>
</evidence>
<evidence type="ECO:0000313" key="9">
    <source>
        <dbReference type="EMBL" id="TDG47652.1"/>
    </source>
</evidence>
<keyword evidence="7" id="KW-0812">Transmembrane</keyword>
<proteinExistence type="predicted"/>
<keyword evidence="4" id="KW-1015">Disulfide bond</keyword>
<dbReference type="PANTHER" id="PTHR23301">
    <property type="entry name" value="CHITIN BINDING PERITROPHIN-A"/>
    <property type="match status" value="1"/>
</dbReference>
<keyword evidence="10" id="KW-1185">Reference proteome</keyword>
<feature type="region of interest" description="Disordered" evidence="6">
    <location>
        <begin position="107"/>
        <end position="139"/>
    </location>
</feature>
<protein>
    <recommendedName>
        <fullName evidence="8">Chitin-binding type-2 domain-containing protein</fullName>
    </recommendedName>
</protein>